<keyword evidence="6" id="KW-1185">Reference proteome</keyword>
<feature type="domain" description="FLYWCH-type" evidence="4">
    <location>
        <begin position="126"/>
        <end position="184"/>
    </location>
</feature>
<gene>
    <name evidence="5" type="ORF">IPOD504_LOCUS2467</name>
</gene>
<organism evidence="5 6">
    <name type="scientific">Iphiclides podalirius</name>
    <name type="common">scarce swallowtail</name>
    <dbReference type="NCBI Taxonomy" id="110791"/>
    <lineage>
        <taxon>Eukaryota</taxon>
        <taxon>Metazoa</taxon>
        <taxon>Ecdysozoa</taxon>
        <taxon>Arthropoda</taxon>
        <taxon>Hexapoda</taxon>
        <taxon>Insecta</taxon>
        <taxon>Pterygota</taxon>
        <taxon>Neoptera</taxon>
        <taxon>Endopterygota</taxon>
        <taxon>Lepidoptera</taxon>
        <taxon>Glossata</taxon>
        <taxon>Ditrysia</taxon>
        <taxon>Papilionoidea</taxon>
        <taxon>Papilionidae</taxon>
        <taxon>Papilioninae</taxon>
        <taxon>Iphiclides</taxon>
    </lineage>
</organism>
<evidence type="ECO:0000256" key="2">
    <source>
        <dbReference type="ARBA" id="ARBA00022771"/>
    </source>
</evidence>
<accession>A0ABN8HZV4</accession>
<evidence type="ECO:0000259" key="4">
    <source>
        <dbReference type="Pfam" id="PF04500"/>
    </source>
</evidence>
<dbReference type="InterPro" id="IPR007588">
    <property type="entry name" value="Znf_FLYWCH"/>
</dbReference>
<evidence type="ECO:0000256" key="1">
    <source>
        <dbReference type="ARBA" id="ARBA00022723"/>
    </source>
</evidence>
<sequence>MKTDELIAEPVFTTSRYGRPVILLDGYRFNKKTGSPSKAQHARWVCVKDHHGCRAKLVTVSNKIIFSPVYTFSRCGKPVILFGNNRYNKETENDGPRVRWVCAKINSHKCPGTVTTYNNIVVHAIFLESRNGRPVIQIGNYRFNMWSGSRGPRARWICVKVHSGCPATLITLDNVIVKQKPHNH</sequence>
<dbReference type="EMBL" id="OW152824">
    <property type="protein sequence ID" value="CAH2040304.1"/>
    <property type="molecule type" value="Genomic_DNA"/>
</dbReference>
<evidence type="ECO:0000313" key="5">
    <source>
        <dbReference type="EMBL" id="CAH2040304.1"/>
    </source>
</evidence>
<evidence type="ECO:0000313" key="6">
    <source>
        <dbReference type="Proteomes" id="UP000837857"/>
    </source>
</evidence>
<proteinExistence type="predicted"/>
<keyword evidence="1" id="KW-0479">Metal-binding</keyword>
<feature type="domain" description="FLYWCH-type" evidence="4">
    <location>
        <begin position="70"/>
        <end position="121"/>
    </location>
</feature>
<keyword evidence="3" id="KW-0862">Zinc</keyword>
<evidence type="ECO:0000256" key="3">
    <source>
        <dbReference type="ARBA" id="ARBA00022833"/>
    </source>
</evidence>
<reference evidence="5" key="1">
    <citation type="submission" date="2022-03" db="EMBL/GenBank/DDBJ databases">
        <authorList>
            <person name="Martin H S."/>
        </authorList>
    </citation>
    <scope>NUCLEOTIDE SEQUENCE</scope>
</reference>
<feature type="domain" description="FLYWCH-type" evidence="4">
    <location>
        <begin position="12"/>
        <end position="65"/>
    </location>
</feature>
<dbReference type="Proteomes" id="UP000837857">
    <property type="component" value="Chromosome 12"/>
</dbReference>
<keyword evidence="2" id="KW-0863">Zinc-finger</keyword>
<feature type="non-terminal residue" evidence="5">
    <location>
        <position position="1"/>
    </location>
</feature>
<dbReference type="Gene3D" id="2.20.25.240">
    <property type="match status" value="3"/>
</dbReference>
<protein>
    <recommendedName>
        <fullName evidence="4">FLYWCH-type domain-containing protein</fullName>
    </recommendedName>
</protein>
<name>A0ABN8HZV4_9NEOP</name>
<dbReference type="Pfam" id="PF04500">
    <property type="entry name" value="FLYWCH"/>
    <property type="match status" value="3"/>
</dbReference>